<organism evidence="2 3">
    <name type="scientific">Clostridium putrefaciens</name>
    <dbReference type="NCBI Taxonomy" id="99675"/>
    <lineage>
        <taxon>Bacteria</taxon>
        <taxon>Bacillati</taxon>
        <taxon>Bacillota</taxon>
        <taxon>Clostridia</taxon>
        <taxon>Eubacteriales</taxon>
        <taxon>Clostridiaceae</taxon>
        <taxon>Clostridium</taxon>
    </lineage>
</organism>
<dbReference type="GO" id="GO:0006313">
    <property type="term" value="P:DNA transposition"/>
    <property type="evidence" value="ECO:0007669"/>
    <property type="project" value="InterPro"/>
</dbReference>
<evidence type="ECO:0000313" key="2">
    <source>
        <dbReference type="EMBL" id="SUY46873.1"/>
    </source>
</evidence>
<gene>
    <name evidence="2" type="ORF">NCTC9836_01184</name>
</gene>
<dbReference type="Gene3D" id="1.10.10.60">
    <property type="entry name" value="Homeodomain-like"/>
    <property type="match status" value="1"/>
</dbReference>
<keyword evidence="3" id="KW-1185">Reference proteome</keyword>
<dbReference type="Proteomes" id="UP000254664">
    <property type="component" value="Unassembled WGS sequence"/>
</dbReference>
<dbReference type="SUPFAM" id="SSF46689">
    <property type="entry name" value="Homeodomain-like"/>
    <property type="match status" value="1"/>
</dbReference>
<proteinExistence type="predicted"/>
<dbReference type="InterPro" id="IPR002514">
    <property type="entry name" value="Transposase_8"/>
</dbReference>
<name>A0A381J7B0_9CLOT</name>
<dbReference type="RefSeq" id="WP_115640890.1">
    <property type="nucleotide sequence ID" value="NZ_UFWZ01000001.1"/>
</dbReference>
<accession>A0A381J7B0</accession>
<dbReference type="AlphaFoldDB" id="A0A381J7B0"/>
<dbReference type="EMBL" id="UFWZ01000001">
    <property type="protein sequence ID" value="SUY46873.1"/>
    <property type="molecule type" value="Genomic_DNA"/>
</dbReference>
<reference evidence="2 3" key="1">
    <citation type="submission" date="2018-06" db="EMBL/GenBank/DDBJ databases">
        <authorList>
            <consortium name="Pathogen Informatics"/>
            <person name="Doyle S."/>
        </authorList>
    </citation>
    <scope>NUCLEOTIDE SEQUENCE [LARGE SCALE GENOMIC DNA]</scope>
    <source>
        <strain evidence="2 3">NCTC9836</strain>
    </source>
</reference>
<dbReference type="InterPro" id="IPR009057">
    <property type="entry name" value="Homeodomain-like_sf"/>
</dbReference>
<dbReference type="OrthoDB" id="9813731at2"/>
<protein>
    <submittedName>
        <fullName evidence="2">Transposase IS3/IS911 family protein</fullName>
    </submittedName>
</protein>
<dbReference type="Pfam" id="PF01527">
    <property type="entry name" value="HTH_Tnp_1"/>
    <property type="match status" value="1"/>
</dbReference>
<evidence type="ECO:0000256" key="1">
    <source>
        <dbReference type="SAM" id="MobiDB-lite"/>
    </source>
</evidence>
<evidence type="ECO:0000313" key="3">
    <source>
        <dbReference type="Proteomes" id="UP000254664"/>
    </source>
</evidence>
<dbReference type="GO" id="GO:0003677">
    <property type="term" value="F:DNA binding"/>
    <property type="evidence" value="ECO:0007669"/>
    <property type="project" value="InterPro"/>
</dbReference>
<dbReference type="GO" id="GO:0004803">
    <property type="term" value="F:transposase activity"/>
    <property type="evidence" value="ECO:0007669"/>
    <property type="project" value="InterPro"/>
</dbReference>
<feature type="region of interest" description="Disordered" evidence="1">
    <location>
        <begin position="49"/>
        <end position="70"/>
    </location>
</feature>
<sequence length="100" mass="11357">MSRQFTKEFKEDAVRYYLDHKDLGLTACAKNLGTSKATLCTWTKEARANNGEVPTRGSGNYQSDDSKENARLRKELRDTQDALEILKKAISILGNLDRLY</sequence>